<accession>D2DT17</accession>
<evidence type="ECO:0000313" key="1">
    <source>
        <dbReference type="EMBL" id="ACY66577.1"/>
    </source>
</evidence>
<name>D2DT17_SCYPA</name>
<proteinExistence type="evidence at transcript level"/>
<protein>
    <submittedName>
        <fullName evidence="1">Uncharacterized protein</fullName>
    </submittedName>
</protein>
<dbReference type="AlphaFoldDB" id="D2DT17"/>
<sequence length="71" mass="8005">MPQNTRMKAESDNYGMRIMKGGASLTHYPTESSPLPVFHLIHCRYEHVISSLTISVSLFIIKICFCLSSCI</sequence>
<dbReference type="EMBL" id="FJ774856">
    <property type="protein sequence ID" value="ACY66577.1"/>
    <property type="molecule type" value="mRNA"/>
</dbReference>
<organism evidence="1">
    <name type="scientific">Scylla paramamosain</name>
    <name type="common">Mud crab</name>
    <dbReference type="NCBI Taxonomy" id="85552"/>
    <lineage>
        <taxon>Eukaryota</taxon>
        <taxon>Metazoa</taxon>
        <taxon>Ecdysozoa</taxon>
        <taxon>Arthropoda</taxon>
        <taxon>Crustacea</taxon>
        <taxon>Multicrustacea</taxon>
        <taxon>Malacostraca</taxon>
        <taxon>Eumalacostraca</taxon>
        <taxon>Eucarida</taxon>
        <taxon>Decapoda</taxon>
        <taxon>Pleocyemata</taxon>
        <taxon>Brachyura</taxon>
        <taxon>Eubrachyura</taxon>
        <taxon>Portunoidea</taxon>
        <taxon>Portunidae</taxon>
        <taxon>Portuninae</taxon>
        <taxon>Scylla</taxon>
    </lineage>
</organism>
<reference evidence="1" key="1">
    <citation type="submission" date="2009-02" db="EMBL/GenBank/DDBJ databases">
        <title>Construction of SSH cDNA library from hemocytes of Scylla paramamosain LPS-challenged.</title>
        <authorList>
            <person name="Wang K.J."/>
            <person name="Chen F.Y."/>
            <person name="Bo J."/>
            <person name="Ren H.L."/>
        </authorList>
    </citation>
    <scope>NUCLEOTIDE SEQUENCE</scope>
</reference>